<reference evidence="1" key="1">
    <citation type="submission" date="2021-10" db="EMBL/GenBank/DDBJ databases">
        <authorList>
            <person name="Piombo E."/>
        </authorList>
    </citation>
    <scope>NUCLEOTIDE SEQUENCE</scope>
</reference>
<dbReference type="OrthoDB" id="5363676at2759"/>
<organism evidence="1 2">
    <name type="scientific">Clonostachys rhizophaga</name>
    <dbReference type="NCBI Taxonomy" id="160324"/>
    <lineage>
        <taxon>Eukaryota</taxon>
        <taxon>Fungi</taxon>
        <taxon>Dikarya</taxon>
        <taxon>Ascomycota</taxon>
        <taxon>Pezizomycotina</taxon>
        <taxon>Sordariomycetes</taxon>
        <taxon>Hypocreomycetidae</taxon>
        <taxon>Hypocreales</taxon>
        <taxon>Bionectriaceae</taxon>
        <taxon>Clonostachys</taxon>
    </lineage>
</organism>
<gene>
    <name evidence="1" type="ORF">CRHIZ90672A_00017341</name>
</gene>
<comment type="caution">
    <text evidence="1">The sequence shown here is derived from an EMBL/GenBank/DDBJ whole genome shotgun (WGS) entry which is preliminary data.</text>
</comment>
<name>A0A9N9VRM0_9HYPO</name>
<protein>
    <submittedName>
        <fullName evidence="1">Uncharacterized protein</fullName>
    </submittedName>
</protein>
<dbReference type="EMBL" id="CABFNQ020000752">
    <property type="protein sequence ID" value="CAH0035149.1"/>
    <property type="molecule type" value="Genomic_DNA"/>
</dbReference>
<sequence length="346" mass="38030">MSSGRILDNLVAQKAEFVNHARSKVYQYIRWKDRDHLIRIVEKDAYGPGQYRTHRPGLDLYVFVLGCFCTKKKYKEHELDSALTDPVVNIVCDCYSELLQANSHQLKEHLIQKILSNDIILQATLKIVIDKLKSKGLRITESSLAKLVHETVSQTAHTAAHSHLGTTIGHSITVAAGSTAGQFLINILVKAIAHHVTTITTNIIGNIAVKTVVKAAAKKVCITAITGVIVKTIATKLGFTSTMSILHVLVIGGYLTVKLIGLPREMAEKVSNGVSDTLNNSYRSCLEEILDDITDSVTDPKKIASLMTSEMVDISEFQRELEKGTNLSNEELSALENIMEKGVQKG</sequence>
<dbReference type="AlphaFoldDB" id="A0A9N9VRM0"/>
<evidence type="ECO:0000313" key="1">
    <source>
        <dbReference type="EMBL" id="CAH0035149.1"/>
    </source>
</evidence>
<keyword evidence="2" id="KW-1185">Reference proteome</keyword>
<accession>A0A9N9VRM0</accession>
<evidence type="ECO:0000313" key="2">
    <source>
        <dbReference type="Proteomes" id="UP000696573"/>
    </source>
</evidence>
<proteinExistence type="predicted"/>
<dbReference type="Proteomes" id="UP000696573">
    <property type="component" value="Unassembled WGS sequence"/>
</dbReference>